<accession>A0ABT6YIM9</accession>
<protein>
    <submittedName>
        <fullName evidence="1">DUF6000 family protein</fullName>
    </submittedName>
</protein>
<evidence type="ECO:0000313" key="2">
    <source>
        <dbReference type="Proteomes" id="UP001236569"/>
    </source>
</evidence>
<gene>
    <name evidence="1" type="ORF">QM480_03895</name>
</gene>
<dbReference type="Pfam" id="PF19463">
    <property type="entry name" value="DUF6000"/>
    <property type="match status" value="1"/>
</dbReference>
<comment type="caution">
    <text evidence="1">The sequence shown here is derived from an EMBL/GenBank/DDBJ whole genome shotgun (WGS) entry which is preliminary data.</text>
</comment>
<evidence type="ECO:0000313" key="1">
    <source>
        <dbReference type="EMBL" id="MDI9863452.1"/>
    </source>
</evidence>
<dbReference type="EMBL" id="JASHID010000002">
    <property type="protein sequence ID" value="MDI9863452.1"/>
    <property type="molecule type" value="Genomic_DNA"/>
</dbReference>
<sequence>MSELPIKEPLFPEVNIPILEHELSDEVLEKSFPFLDLDFPKLTESDHIELALASKEATEPMVYQLLCNYDWRTRLSGANICAIRDFKGLDVLIGNLLLSNKLVYVGKSYCLALASLDTPNAKNVLSQYLEFHLTPKDCYNDSIDAMCALAYLEPTKIQSLLPQWINFSNDKKLRKLAQAQNHFESCMQHIKDIQDLLLY</sequence>
<name>A0ABT6YIM9_9BACT</name>
<dbReference type="InterPro" id="IPR046042">
    <property type="entry name" value="DUF6000"/>
</dbReference>
<keyword evidence="2" id="KW-1185">Reference proteome</keyword>
<dbReference type="RefSeq" id="WP_283368749.1">
    <property type="nucleotide sequence ID" value="NZ_JASHID010000002.1"/>
</dbReference>
<proteinExistence type="predicted"/>
<organism evidence="1 2">
    <name type="scientific">Flectobacillus longus</name>
    <dbReference type="NCBI Taxonomy" id="2984207"/>
    <lineage>
        <taxon>Bacteria</taxon>
        <taxon>Pseudomonadati</taxon>
        <taxon>Bacteroidota</taxon>
        <taxon>Cytophagia</taxon>
        <taxon>Cytophagales</taxon>
        <taxon>Flectobacillaceae</taxon>
        <taxon>Flectobacillus</taxon>
    </lineage>
</organism>
<reference evidence="1 2" key="1">
    <citation type="submission" date="2023-05" db="EMBL/GenBank/DDBJ databases">
        <title>Novel species of genus Flectobacillus isolated from stream in China.</title>
        <authorList>
            <person name="Lu H."/>
        </authorList>
    </citation>
    <scope>NUCLEOTIDE SEQUENCE [LARGE SCALE GENOMIC DNA]</scope>
    <source>
        <strain evidence="1 2">DC10W</strain>
    </source>
</reference>
<dbReference type="Proteomes" id="UP001236569">
    <property type="component" value="Unassembled WGS sequence"/>
</dbReference>